<dbReference type="FunCoup" id="J9D2Z5">
    <property type="interactions" value="66"/>
</dbReference>
<evidence type="ECO:0000256" key="1">
    <source>
        <dbReference type="ARBA" id="ARBA00022833"/>
    </source>
</evidence>
<dbReference type="GO" id="GO:0008479">
    <property type="term" value="F:tRNA-guanosine(34) queuine transglycosylase activity"/>
    <property type="evidence" value="ECO:0007669"/>
    <property type="project" value="TreeGrafter"/>
</dbReference>
<dbReference type="HOGENOM" id="CLU_022060_1_0_1"/>
<dbReference type="GO" id="GO:0005829">
    <property type="term" value="C:cytosol"/>
    <property type="evidence" value="ECO:0007669"/>
    <property type="project" value="TreeGrafter"/>
</dbReference>
<dbReference type="InterPro" id="IPR036511">
    <property type="entry name" value="TGT-like_sf"/>
</dbReference>
<sequence length="494" mass="56270">MKLGEFKIIAECPKTRARASIFKLHRGTVNLPTFMPVATKASMKGVLSSQFDHEIILANTYHCRNLNRNLDEFMSYYKPMLTDSGGFQIVSLKDAFVVEDGVIFPNLALDCSDECIARDSDTLINSETEQKCYISLDDNLVGKEIEQCSEIKNKKEKDSEIVESEKNTQNINYVNDTTKSITSSNKKTPKIDKILPHCDEFISQDTIKCEIEQLDKNYIIPPGSIMMSPEDSIKIQNILGADIIMQLDDVLNPLQPRDKIEVGMERSLRWLKRCLDAHKNQNQILFPIIQGGLHDDLRLRSIDGILKHKINGIAIGGLCGGENKEDFCKTVDFSIKNLPKELPKYVMGIGYPESVVLIIALGADMSDCVYPTRTARFGRAFTNYGDLCMLRTIYATDLRPIDIDCGCYTCLNYTRAYLFNIKFTTNFCSLMTVHNLFFMENLTKRARNAIIEGTFENFIISFFNNRYKDKIPQYVLDVFDGFSIDLRQQSKHKN</sequence>
<dbReference type="EMBL" id="AFBI03000101">
    <property type="protein sequence ID" value="EJW01944.1"/>
    <property type="molecule type" value="Genomic_DNA"/>
</dbReference>
<dbReference type="Pfam" id="PF01702">
    <property type="entry name" value="TGT"/>
    <property type="match status" value="2"/>
</dbReference>
<protein>
    <submittedName>
        <fullName evidence="3">Queuine tRNA-ribosyltransferase</fullName>
    </submittedName>
</protein>
<dbReference type="OrthoDB" id="10249838at2759"/>
<dbReference type="PANTHER" id="PTHR43530">
    <property type="entry name" value="QUEUINE TRNA-RIBOSYLTRANSFERASE CATALYTIC SUBUNIT 1"/>
    <property type="match status" value="1"/>
</dbReference>
<proteinExistence type="predicted"/>
<dbReference type="STRING" id="1003232.J9D2Z5"/>
<dbReference type="InParanoid" id="J9D2Z5"/>
<dbReference type="GO" id="GO:0002099">
    <property type="term" value="P:tRNA wobble guanine modification"/>
    <property type="evidence" value="ECO:0007669"/>
    <property type="project" value="EnsemblFungi"/>
</dbReference>
<dbReference type="VEuPathDB" id="MicrosporidiaDB:EDEG_03588"/>
<evidence type="ECO:0000313" key="3">
    <source>
        <dbReference type="EMBL" id="EJW01944.1"/>
    </source>
</evidence>
<dbReference type="Proteomes" id="UP000003163">
    <property type="component" value="Unassembled WGS sequence"/>
</dbReference>
<dbReference type="PANTHER" id="PTHR43530:SF1">
    <property type="entry name" value="QUEUINE TRNA-RIBOSYLTRANSFERASE CATALYTIC SUBUNIT 1"/>
    <property type="match status" value="1"/>
</dbReference>
<evidence type="ECO:0000259" key="2">
    <source>
        <dbReference type="Pfam" id="PF01702"/>
    </source>
</evidence>
<dbReference type="Gene3D" id="3.20.20.105">
    <property type="entry name" value="Queuine tRNA-ribosyltransferase-like"/>
    <property type="match status" value="1"/>
</dbReference>
<name>J9D2Z5_EDHAE</name>
<reference evidence="4" key="2">
    <citation type="submission" date="2015-07" db="EMBL/GenBank/DDBJ databases">
        <title>Contrasting host-pathogen interactions and genome evolution in two generalist and specialist microsporidian pathogens of mosquitoes.</title>
        <authorList>
            <consortium name="The Broad Institute Genomics Platform"/>
            <consortium name="The Broad Institute Genome Sequencing Center for Infectious Disease"/>
            <person name="Cuomo C.A."/>
            <person name="Sanscrainte N.D."/>
            <person name="Goldberg J.M."/>
            <person name="Heiman D."/>
            <person name="Young S."/>
            <person name="Zeng Q."/>
            <person name="Becnel J.J."/>
            <person name="Birren B.W."/>
        </authorList>
    </citation>
    <scope>NUCLEOTIDE SEQUENCE [LARGE SCALE GENOMIC DNA]</scope>
    <source>
        <strain evidence="4">USNM 41457</strain>
    </source>
</reference>
<keyword evidence="1" id="KW-0862">Zinc</keyword>
<organism evidence="3 4">
    <name type="scientific">Edhazardia aedis (strain USNM 41457)</name>
    <name type="common">Microsporidian parasite</name>
    <dbReference type="NCBI Taxonomy" id="1003232"/>
    <lineage>
        <taxon>Eukaryota</taxon>
        <taxon>Fungi</taxon>
        <taxon>Fungi incertae sedis</taxon>
        <taxon>Microsporidia</taxon>
        <taxon>Edhazardia</taxon>
    </lineage>
</organism>
<gene>
    <name evidence="3" type="ORF">EDEG_03588</name>
</gene>
<comment type="caution">
    <text evidence="3">The sequence shown here is derived from an EMBL/GenBank/DDBJ whole genome shotgun (WGS) entry which is preliminary data.</text>
</comment>
<dbReference type="OMA" id="CTRFSIN"/>
<accession>J9D2Z5</accession>
<dbReference type="AlphaFoldDB" id="J9D2Z5"/>
<dbReference type="NCBIfam" id="TIGR00449">
    <property type="entry name" value="tgt_general"/>
    <property type="match status" value="2"/>
</dbReference>
<dbReference type="InterPro" id="IPR002616">
    <property type="entry name" value="tRNA_ribo_trans-like"/>
</dbReference>
<keyword evidence="3" id="KW-0808">Transferase</keyword>
<keyword evidence="4" id="KW-1185">Reference proteome</keyword>
<feature type="domain" description="tRNA-guanine(15) transglycosylase-like" evidence="2">
    <location>
        <begin position="211"/>
        <end position="467"/>
    </location>
</feature>
<dbReference type="SUPFAM" id="SSF51713">
    <property type="entry name" value="tRNA-guanine transglycosylase"/>
    <property type="match status" value="1"/>
</dbReference>
<feature type="domain" description="tRNA-guanine(15) transglycosylase-like" evidence="2">
    <location>
        <begin position="15"/>
        <end position="104"/>
    </location>
</feature>
<reference evidence="3 4" key="1">
    <citation type="submission" date="2011-08" db="EMBL/GenBank/DDBJ databases">
        <authorList>
            <person name="Liu Z.J."/>
            <person name="Shi F.L."/>
            <person name="Lu J.Q."/>
            <person name="Li M."/>
            <person name="Wang Z.L."/>
        </authorList>
    </citation>
    <scope>NUCLEOTIDE SEQUENCE [LARGE SCALE GENOMIC DNA]</scope>
    <source>
        <strain evidence="3 4">USNM 41457</strain>
    </source>
</reference>
<evidence type="ECO:0000313" key="4">
    <source>
        <dbReference type="Proteomes" id="UP000003163"/>
    </source>
</evidence>